<feature type="binding site" evidence="8">
    <location>
        <position position="380"/>
    </location>
    <ligand>
        <name>[4Fe-4S] cluster</name>
        <dbReference type="ChEBI" id="CHEBI:49883"/>
        <label>1</label>
    </ligand>
</feature>
<dbReference type="InterPro" id="IPR017900">
    <property type="entry name" value="4Fe4S_Fe_S_CS"/>
</dbReference>
<feature type="binding site" evidence="8">
    <location>
        <position position="413"/>
    </location>
    <ligand>
        <name>[4Fe-4S] cluster</name>
        <dbReference type="ChEBI" id="CHEBI:49883"/>
        <label>2</label>
    </ligand>
</feature>
<reference evidence="10 11" key="1">
    <citation type="submission" date="2024-03" db="EMBL/GenBank/DDBJ databases">
        <title>Mouse gut bacterial collection (mGBC) of GemPharmatech.</title>
        <authorList>
            <person name="He Y."/>
            <person name="Dong L."/>
            <person name="Wu D."/>
            <person name="Gao X."/>
            <person name="Lin Z."/>
        </authorList>
    </citation>
    <scope>NUCLEOTIDE SEQUENCE [LARGE SCALE GENOMIC DNA]</scope>
    <source>
        <strain evidence="10 11">54-13</strain>
    </source>
</reference>
<evidence type="ECO:0000259" key="9">
    <source>
        <dbReference type="PROSITE" id="PS51379"/>
    </source>
</evidence>
<evidence type="ECO:0000256" key="7">
    <source>
        <dbReference type="ARBA" id="ARBA00023014"/>
    </source>
</evidence>
<dbReference type="Gene3D" id="3.30.70.20">
    <property type="match status" value="1"/>
</dbReference>
<dbReference type="InterPro" id="IPR010208">
    <property type="entry name" value="Ion_transpt_RnfC/RsxC"/>
</dbReference>
<dbReference type="EMBL" id="JBCLPP010000003">
    <property type="protein sequence ID" value="MEY8244279.1"/>
    <property type="molecule type" value="Genomic_DNA"/>
</dbReference>
<feature type="binding site" evidence="8">
    <location>
        <position position="416"/>
    </location>
    <ligand>
        <name>[4Fe-4S] cluster</name>
        <dbReference type="ChEBI" id="CHEBI:49883"/>
        <label>2</label>
    </ligand>
</feature>
<dbReference type="SUPFAM" id="SSF46548">
    <property type="entry name" value="alpha-helical ferredoxin"/>
    <property type="match status" value="1"/>
</dbReference>
<dbReference type="PANTHER" id="PTHR43034">
    <property type="entry name" value="ION-TRANSLOCATING OXIDOREDUCTASE COMPLEX SUBUNIT C"/>
    <property type="match status" value="1"/>
</dbReference>
<dbReference type="InterPro" id="IPR011538">
    <property type="entry name" value="Nuo51_FMN-bd"/>
</dbReference>
<dbReference type="InterPro" id="IPR019554">
    <property type="entry name" value="Soluble_ligand-bd"/>
</dbReference>
<feature type="domain" description="4Fe-4S ferredoxin-type" evidence="9">
    <location>
        <begin position="403"/>
        <end position="433"/>
    </location>
</feature>
<dbReference type="Pfam" id="PF01512">
    <property type="entry name" value="Complex1_51K"/>
    <property type="match status" value="1"/>
</dbReference>
<keyword evidence="2 8" id="KW-0004">4Fe-4S</keyword>
<evidence type="ECO:0000256" key="2">
    <source>
        <dbReference type="ARBA" id="ARBA00022485"/>
    </source>
</evidence>
<feature type="domain" description="4Fe-4S ferredoxin-type" evidence="9">
    <location>
        <begin position="364"/>
        <end position="394"/>
    </location>
</feature>
<feature type="binding site" evidence="8">
    <location>
        <position position="374"/>
    </location>
    <ligand>
        <name>[4Fe-4S] cluster</name>
        <dbReference type="ChEBI" id="CHEBI:49883"/>
        <label>1</label>
    </ligand>
</feature>
<keyword evidence="7 8" id="KW-0411">Iron-sulfur</keyword>
<feature type="binding site" evidence="8">
    <location>
        <position position="377"/>
    </location>
    <ligand>
        <name>[4Fe-4S] cluster</name>
        <dbReference type="ChEBI" id="CHEBI:49883"/>
        <label>1</label>
    </ligand>
</feature>
<keyword evidence="3 8" id="KW-0479">Metal-binding</keyword>
<dbReference type="InterPro" id="IPR037225">
    <property type="entry name" value="Nuo51_FMN-bd_sf"/>
</dbReference>
<keyword evidence="11" id="KW-1185">Reference proteome</keyword>
<sequence length="451" mass="47973">MSHTFHKGGVHPPENKITASCHIIEVELPREVVVTFSQHIGAMAVCCRSKGEHVKRGDLIAKASGFVSANVHTPISGTVTRLDKWKTAFGYAADTVTIVADDEDHAGDMASIAGRETLRTAKEVASLSDKDIVEIIDNAGIVGLGGAAFPTKVKLSPPSGMNADMLLINGVECEPYLTNDHALMLAAPQKILDGIKLLMKAAGTDRAVIGIERNKDDAIKLFEKLTTGDPSISVAALDVKYPQGSEKQLIKAVTGREVPSGALPIAAGVIVHNVATAYAVYEAVYLGKPLIERIITVTGPSVKRPGNYNVPIGMNIADLVDIAGGVPADTGKIILGGPMMGRAVVSLDAPTIKGVSGILMLPYDKSHRDAVQPCIRCAACVDACPMGLEPYRLATLSRHKMWDEAEDDKIINCIECGCCSYSCPSSRPILDYIRLGKTTVGSIIRDRQSKK</sequence>
<comment type="cofactor">
    <cofactor evidence="8">
        <name>[4Fe-4S] cluster</name>
        <dbReference type="ChEBI" id="CHEBI:49883"/>
    </cofactor>
    <text evidence="8">Binds 2 [4Fe-4S] clusters per subunit.</text>
</comment>
<keyword evidence="4 8" id="KW-0677">Repeat</keyword>
<keyword evidence="8" id="KW-1003">Cell membrane</keyword>
<dbReference type="Pfam" id="PF10531">
    <property type="entry name" value="SLBB"/>
    <property type="match status" value="1"/>
</dbReference>
<dbReference type="HAMAP" id="MF_00461">
    <property type="entry name" value="RsxC_RnfC"/>
    <property type="match status" value="1"/>
</dbReference>
<comment type="subunit">
    <text evidence="8">The complex is composed of six subunits: RnfA, RnfB, RnfC, RnfD, RnfE and RnfG.</text>
</comment>
<feature type="binding site" evidence="8">
    <location>
        <position position="384"/>
    </location>
    <ligand>
        <name>[4Fe-4S] cluster</name>
        <dbReference type="ChEBI" id="CHEBI:49883"/>
        <label>2</label>
    </ligand>
</feature>
<dbReference type="EC" id="7.-.-.-" evidence="8"/>
<gene>
    <name evidence="10" type="primary">rsxC</name>
    <name evidence="8" type="synonym">rnfC</name>
    <name evidence="10" type="ORF">AAK873_01450</name>
</gene>
<evidence type="ECO:0000256" key="4">
    <source>
        <dbReference type="ARBA" id="ARBA00022737"/>
    </source>
</evidence>
<comment type="caution">
    <text evidence="10">The sequence shown here is derived from an EMBL/GenBank/DDBJ whole genome shotgun (WGS) entry which is preliminary data.</text>
</comment>
<dbReference type="InterPro" id="IPR017896">
    <property type="entry name" value="4Fe4S_Fe-S-bd"/>
</dbReference>
<dbReference type="PROSITE" id="PS51379">
    <property type="entry name" value="4FE4S_FER_2"/>
    <property type="match status" value="2"/>
</dbReference>
<dbReference type="RefSeq" id="WP_121698156.1">
    <property type="nucleotide sequence ID" value="NZ_JBCLPP010000003.1"/>
</dbReference>
<dbReference type="Proteomes" id="UP001565200">
    <property type="component" value="Unassembled WGS sequence"/>
</dbReference>
<dbReference type="PROSITE" id="PS00198">
    <property type="entry name" value="4FE4S_FER_1"/>
    <property type="match status" value="2"/>
</dbReference>
<comment type="subcellular location">
    <subcellularLocation>
        <location evidence="8">Cell membrane</location>
        <topology evidence="8">Peripheral membrane protein</topology>
    </subcellularLocation>
</comment>
<accession>A0ABV4CSB9</accession>
<dbReference type="Gene3D" id="3.10.20.600">
    <property type="match status" value="1"/>
</dbReference>
<comment type="similarity">
    <text evidence="8">Belongs to the 4Fe4S bacterial-type ferredoxin family. RnfC subfamily.</text>
</comment>
<evidence type="ECO:0000313" key="11">
    <source>
        <dbReference type="Proteomes" id="UP001565200"/>
    </source>
</evidence>
<keyword evidence="8" id="KW-0472">Membrane</keyword>
<keyword evidence="8" id="KW-1278">Translocase</keyword>
<dbReference type="NCBIfam" id="NF003454">
    <property type="entry name" value="PRK05035.1"/>
    <property type="match status" value="1"/>
</dbReference>
<name>A0ABV4CSB9_9BACT</name>
<comment type="function">
    <text evidence="8">Part of a membrane-bound complex that couples electron transfer with translocation of ions across the membrane.</text>
</comment>
<keyword evidence="6 8" id="KW-0408">Iron</keyword>
<dbReference type="NCBIfam" id="TIGR01945">
    <property type="entry name" value="rnfC"/>
    <property type="match status" value="1"/>
</dbReference>
<evidence type="ECO:0000256" key="1">
    <source>
        <dbReference type="ARBA" id="ARBA00022448"/>
    </source>
</evidence>
<feature type="binding site" evidence="8">
    <location>
        <position position="423"/>
    </location>
    <ligand>
        <name>[4Fe-4S] cluster</name>
        <dbReference type="ChEBI" id="CHEBI:49883"/>
        <label>1</label>
    </ligand>
</feature>
<dbReference type="PANTHER" id="PTHR43034:SF2">
    <property type="entry name" value="ION-TRANSLOCATING OXIDOREDUCTASE COMPLEX SUBUNIT C"/>
    <property type="match status" value="1"/>
</dbReference>
<evidence type="ECO:0000256" key="6">
    <source>
        <dbReference type="ARBA" id="ARBA00023004"/>
    </source>
</evidence>
<proteinExistence type="inferred from homology"/>
<evidence type="ECO:0000256" key="8">
    <source>
        <dbReference type="HAMAP-Rule" id="MF_00461"/>
    </source>
</evidence>
<evidence type="ECO:0000256" key="3">
    <source>
        <dbReference type="ARBA" id="ARBA00022723"/>
    </source>
</evidence>
<dbReference type="Pfam" id="PF13375">
    <property type="entry name" value="RnfC_N"/>
    <property type="match status" value="1"/>
</dbReference>
<organism evidence="10 11">
    <name type="scientific">Heminiphilus faecis</name>
    <dbReference type="NCBI Taxonomy" id="2601703"/>
    <lineage>
        <taxon>Bacteria</taxon>
        <taxon>Pseudomonadati</taxon>
        <taxon>Bacteroidota</taxon>
        <taxon>Bacteroidia</taxon>
        <taxon>Bacteroidales</taxon>
        <taxon>Muribaculaceae</taxon>
        <taxon>Heminiphilus</taxon>
    </lineage>
</organism>
<dbReference type="Gene3D" id="3.40.50.11540">
    <property type="entry name" value="NADH-ubiquinone oxidoreductase 51kDa subunit"/>
    <property type="match status" value="1"/>
</dbReference>
<dbReference type="Pfam" id="PF13534">
    <property type="entry name" value="Fer4_17"/>
    <property type="match status" value="1"/>
</dbReference>
<evidence type="ECO:0000313" key="10">
    <source>
        <dbReference type="EMBL" id="MEY8244279.1"/>
    </source>
</evidence>
<keyword evidence="1 8" id="KW-0813">Transport</keyword>
<keyword evidence="5 8" id="KW-0249">Electron transport</keyword>
<evidence type="ECO:0000256" key="5">
    <source>
        <dbReference type="ARBA" id="ARBA00022982"/>
    </source>
</evidence>
<feature type="binding site" evidence="8">
    <location>
        <position position="419"/>
    </location>
    <ligand>
        <name>[4Fe-4S] cluster</name>
        <dbReference type="ChEBI" id="CHEBI:49883"/>
        <label>2</label>
    </ligand>
</feature>
<dbReference type="SUPFAM" id="SSF142019">
    <property type="entry name" value="Nqo1 FMN-binding domain-like"/>
    <property type="match status" value="1"/>
</dbReference>
<dbReference type="InterPro" id="IPR026902">
    <property type="entry name" value="RnfC_N"/>
</dbReference>
<protein>
    <recommendedName>
        <fullName evidence="8">Ion-translocating oxidoreductase complex subunit C</fullName>
        <ecNumber evidence="8">7.-.-.-</ecNumber>
    </recommendedName>
    <alternativeName>
        <fullName evidence="8">Rnf electron transport complex subunit C</fullName>
    </alternativeName>
</protein>